<dbReference type="RefSeq" id="WP_096381633.1">
    <property type="nucleotide sequence ID" value="NZ_AP017457.1"/>
</dbReference>
<dbReference type="OrthoDB" id="5245088at2"/>
<dbReference type="Gene3D" id="2.70.70.10">
    <property type="entry name" value="Glucose Permease (Domain IIA)"/>
    <property type="match status" value="1"/>
</dbReference>
<evidence type="ECO:0000259" key="3">
    <source>
        <dbReference type="Pfam" id="PF01551"/>
    </source>
</evidence>
<dbReference type="InterPro" id="IPR050570">
    <property type="entry name" value="Cell_wall_metabolism_enzyme"/>
</dbReference>
<sequence length="170" mass="18307">MLVRMWNVKAIRLLATSLLAITVAVSFNAQSAQALLSGTWSWPLSGQRSVLRHYEAPERFYAPGHRGIDLPAVTGQEVVAPADGVVHFVGHVVNRDVISVQHGQYLSSFEPVSSGLKKGDLVERGQVIGTVSAGSHCECLHMSARKGENYLSPLALLATIPPAVSLPWDD</sequence>
<dbReference type="GO" id="GO:0004222">
    <property type="term" value="F:metalloendopeptidase activity"/>
    <property type="evidence" value="ECO:0007669"/>
    <property type="project" value="TreeGrafter"/>
</dbReference>
<evidence type="ECO:0000256" key="2">
    <source>
        <dbReference type="SAM" id="SignalP"/>
    </source>
</evidence>
<dbReference type="InterPro" id="IPR011055">
    <property type="entry name" value="Dup_hybrid_motif"/>
</dbReference>
<evidence type="ECO:0000256" key="1">
    <source>
        <dbReference type="ARBA" id="ARBA00022729"/>
    </source>
</evidence>
<feature type="signal peptide" evidence="2">
    <location>
        <begin position="1"/>
        <end position="34"/>
    </location>
</feature>
<protein>
    <submittedName>
        <fullName evidence="4">Peptidase M23 family protein</fullName>
    </submittedName>
</protein>
<accession>A0A173LWH3</accession>
<dbReference type="PANTHER" id="PTHR21666">
    <property type="entry name" value="PEPTIDASE-RELATED"/>
    <property type="match status" value="1"/>
</dbReference>
<keyword evidence="1 2" id="KW-0732">Signal</keyword>
<gene>
    <name evidence="4" type="ORF">AUMI_18040</name>
</gene>
<name>A0A173LWH3_9MICO</name>
<dbReference type="PANTHER" id="PTHR21666:SF289">
    <property type="entry name" value="L-ALA--D-GLU ENDOPEPTIDASE"/>
    <property type="match status" value="1"/>
</dbReference>
<organism evidence="4 5">
    <name type="scientific">Aurantimicrobium minutum</name>
    <dbReference type="NCBI Taxonomy" id="708131"/>
    <lineage>
        <taxon>Bacteria</taxon>
        <taxon>Bacillati</taxon>
        <taxon>Actinomycetota</taxon>
        <taxon>Actinomycetes</taxon>
        <taxon>Micrococcales</taxon>
        <taxon>Microbacteriaceae</taxon>
        <taxon>Aurantimicrobium</taxon>
    </lineage>
</organism>
<dbReference type="KEGG" id="amin:AUMI_18040"/>
<evidence type="ECO:0000313" key="4">
    <source>
        <dbReference type="EMBL" id="BAU99346.1"/>
    </source>
</evidence>
<dbReference type="InterPro" id="IPR016047">
    <property type="entry name" value="M23ase_b-sheet_dom"/>
</dbReference>
<feature type="domain" description="M23ase beta-sheet core" evidence="3">
    <location>
        <begin position="64"/>
        <end position="153"/>
    </location>
</feature>
<reference evidence="4 5" key="1">
    <citation type="journal article" date="2016" name="Genome Announc.">
        <title>Complete Genome Sequence of Aurantimicrobium minutum Type Strain KNCT, a Planktonic Ultramicrobacterium Isolated from River Water.</title>
        <authorList>
            <person name="Nakai R."/>
            <person name="Fujisawa T."/>
            <person name="Nakamura Y."/>
            <person name="Nishide H."/>
            <person name="Uchiyama I."/>
            <person name="Baba T."/>
            <person name="Toyoda A."/>
            <person name="Fujiyama A."/>
            <person name="Naganuma T."/>
            <person name="Niki H."/>
        </authorList>
    </citation>
    <scope>NUCLEOTIDE SEQUENCE [LARGE SCALE GENOMIC DNA]</scope>
    <source>
        <strain evidence="4 5">KNC</strain>
    </source>
</reference>
<proteinExistence type="predicted"/>
<evidence type="ECO:0000313" key="5">
    <source>
        <dbReference type="Proteomes" id="UP000243847"/>
    </source>
</evidence>
<dbReference type="SUPFAM" id="SSF51261">
    <property type="entry name" value="Duplicated hybrid motif"/>
    <property type="match status" value="1"/>
</dbReference>
<dbReference type="AlphaFoldDB" id="A0A173LWH3"/>
<dbReference type="GeneID" id="80451997"/>
<feature type="chain" id="PRO_5008008910" evidence="2">
    <location>
        <begin position="35"/>
        <end position="170"/>
    </location>
</feature>
<dbReference type="Pfam" id="PF01551">
    <property type="entry name" value="Peptidase_M23"/>
    <property type="match status" value="1"/>
</dbReference>
<dbReference type="CDD" id="cd12797">
    <property type="entry name" value="M23_peptidase"/>
    <property type="match status" value="1"/>
</dbReference>
<dbReference type="Proteomes" id="UP000243847">
    <property type="component" value="Chromosome sequence1"/>
</dbReference>
<dbReference type="EMBL" id="AP017457">
    <property type="protein sequence ID" value="BAU99346.1"/>
    <property type="molecule type" value="Genomic_DNA"/>
</dbReference>